<dbReference type="Gene3D" id="2.60.40.2580">
    <property type="match status" value="1"/>
</dbReference>
<name>A0A9D9EMA5_9BACT</name>
<dbReference type="Pfam" id="PF06321">
    <property type="entry name" value="P_gingi_FimA"/>
    <property type="match status" value="1"/>
</dbReference>
<feature type="signal peptide" evidence="5">
    <location>
        <begin position="1"/>
        <end position="22"/>
    </location>
</feature>
<dbReference type="Proteomes" id="UP000810252">
    <property type="component" value="Unassembled WGS sequence"/>
</dbReference>
<keyword evidence="3 5" id="KW-0732">Signal</keyword>
<comment type="caution">
    <text evidence="7">The sequence shown here is derived from an EMBL/GenBank/DDBJ whole genome shotgun (WGS) entry which is preliminary data.</text>
</comment>
<comment type="similarity">
    <text evidence="2">Belongs to the bacteroidetes fimbrillin superfamily. FimA/Mfa1 family.</text>
</comment>
<evidence type="ECO:0000256" key="4">
    <source>
        <dbReference type="ARBA" id="ARBA00023263"/>
    </source>
</evidence>
<reference evidence="7" key="2">
    <citation type="journal article" date="2021" name="PeerJ">
        <title>Extensive microbial diversity within the chicken gut microbiome revealed by metagenomics and culture.</title>
        <authorList>
            <person name="Gilroy R."/>
            <person name="Ravi A."/>
            <person name="Getino M."/>
            <person name="Pursley I."/>
            <person name="Horton D.L."/>
            <person name="Alikhan N.F."/>
            <person name="Baker D."/>
            <person name="Gharbi K."/>
            <person name="Hall N."/>
            <person name="Watson M."/>
            <person name="Adriaenssens E.M."/>
            <person name="Foster-Nyarko E."/>
            <person name="Jarju S."/>
            <person name="Secka A."/>
            <person name="Antonio M."/>
            <person name="Oren A."/>
            <person name="Chaudhuri R.R."/>
            <person name="La Ragione R."/>
            <person name="Hildebrand F."/>
            <person name="Pallen M.J."/>
        </authorList>
    </citation>
    <scope>NUCLEOTIDE SEQUENCE</scope>
    <source>
        <strain evidence="7">20514</strain>
    </source>
</reference>
<evidence type="ECO:0000256" key="1">
    <source>
        <dbReference type="ARBA" id="ARBA00004561"/>
    </source>
</evidence>
<feature type="chain" id="PRO_5039556039" description="Major fimbrial subunit protein N-terminal domain-containing protein" evidence="5">
    <location>
        <begin position="23"/>
        <end position="330"/>
    </location>
</feature>
<evidence type="ECO:0000313" key="7">
    <source>
        <dbReference type="EMBL" id="MBO8447774.1"/>
    </source>
</evidence>
<dbReference type="PROSITE" id="PS51257">
    <property type="entry name" value="PROKAR_LIPOPROTEIN"/>
    <property type="match status" value="1"/>
</dbReference>
<evidence type="ECO:0000256" key="5">
    <source>
        <dbReference type="SAM" id="SignalP"/>
    </source>
</evidence>
<dbReference type="EMBL" id="JADIMQ010000011">
    <property type="protein sequence ID" value="MBO8447774.1"/>
    <property type="molecule type" value="Genomic_DNA"/>
</dbReference>
<reference evidence="7" key="1">
    <citation type="submission" date="2020-10" db="EMBL/GenBank/DDBJ databases">
        <authorList>
            <person name="Gilroy R."/>
        </authorList>
    </citation>
    <scope>NUCLEOTIDE SEQUENCE</scope>
    <source>
        <strain evidence="7">20514</strain>
    </source>
</reference>
<evidence type="ECO:0000259" key="6">
    <source>
        <dbReference type="Pfam" id="PF06321"/>
    </source>
</evidence>
<proteinExistence type="inferred from homology"/>
<comment type="subcellular location">
    <subcellularLocation>
        <location evidence="1">Fimbrium</location>
    </subcellularLocation>
</comment>
<protein>
    <recommendedName>
        <fullName evidence="6">Major fimbrial subunit protein N-terminal domain-containing protein</fullName>
    </recommendedName>
</protein>
<feature type="domain" description="Major fimbrial subunit protein N-terminal" evidence="6">
    <location>
        <begin position="55"/>
        <end position="143"/>
    </location>
</feature>
<evidence type="ECO:0000256" key="3">
    <source>
        <dbReference type="ARBA" id="ARBA00022729"/>
    </source>
</evidence>
<dbReference type="GO" id="GO:0009289">
    <property type="term" value="C:pilus"/>
    <property type="evidence" value="ECO:0007669"/>
    <property type="project" value="UniProtKB-SubCell"/>
</dbReference>
<evidence type="ECO:0000256" key="2">
    <source>
        <dbReference type="ARBA" id="ARBA00006011"/>
    </source>
</evidence>
<sequence length="330" mass="34727">MYPIEKLLKTAVSAAVALSAFSCGVAGPEVEGVPGNGEKVPVTVSVPPSGTRLLDTAGESTVNSIQVFVFSADGRMEIYASGEGTSVSFDCTSGQKEFLAVANAPSLEGLLTREEVTSAVSSLMDNTPSGLVMSGSVSKSVSMVDQSVEIPVARLVARISVKEITNGLSTPGYSSSPVELVSIYLSDVAGTCPYFGVQEPSSWINRLGEAENLSSLLHSGILDTSIAHGETCRTPHYFYCYPNPVSGDSSSGTWCPRFTRIVIAAEIKGETFYYPVAIGNIEANHTYDIEHLQINRLGADSPVAPLEVGSVSVSVKVKDWETGAVTDVTI</sequence>
<evidence type="ECO:0000313" key="8">
    <source>
        <dbReference type="Proteomes" id="UP000810252"/>
    </source>
</evidence>
<dbReference type="AlphaFoldDB" id="A0A9D9EMA5"/>
<gene>
    <name evidence="7" type="ORF">IAC29_00705</name>
</gene>
<organism evidence="7 8">
    <name type="scientific">Candidatus Cryptobacteroides merdigallinarum</name>
    <dbReference type="NCBI Taxonomy" id="2840770"/>
    <lineage>
        <taxon>Bacteria</taxon>
        <taxon>Pseudomonadati</taxon>
        <taxon>Bacteroidota</taxon>
        <taxon>Bacteroidia</taxon>
        <taxon>Bacteroidales</taxon>
        <taxon>Candidatus Cryptobacteroides</taxon>
    </lineage>
</organism>
<keyword evidence="4" id="KW-0281">Fimbrium</keyword>
<dbReference type="InterPro" id="IPR029141">
    <property type="entry name" value="FimA_N"/>
</dbReference>
<dbReference type="Gene3D" id="2.60.40.3690">
    <property type="match status" value="1"/>
</dbReference>
<accession>A0A9D9EMA5</accession>